<dbReference type="EMBL" id="CP033924">
    <property type="protein sequence ID" value="AZA82626.1"/>
    <property type="molecule type" value="Genomic_DNA"/>
</dbReference>
<dbReference type="Proteomes" id="UP000279972">
    <property type="component" value="Chromosome"/>
</dbReference>
<dbReference type="RefSeq" id="WP_103293574.1">
    <property type="nucleotide sequence ID" value="NZ_CP033924.1"/>
</dbReference>
<dbReference type="GO" id="GO:0043565">
    <property type="term" value="F:sequence-specific DNA binding"/>
    <property type="evidence" value="ECO:0007669"/>
    <property type="project" value="InterPro"/>
</dbReference>
<proteinExistence type="predicted"/>
<keyword evidence="1" id="KW-0805">Transcription regulation</keyword>
<evidence type="ECO:0000256" key="1">
    <source>
        <dbReference type="ARBA" id="ARBA00023015"/>
    </source>
</evidence>
<sequence length="275" mass="31850">MKQLLSGKGSEANDIIYVECSDQDIRKIGTVLKDDFLSIFLFKKGKGIHTIGSEKHPIQKRHVHMVFPGQMHGLTFTEPTYFHLIIISKHKYAELMGGVQIPAIVYQKLPVINISKETFALLEKECRDIAFETLEHSCVMQYIIYAKTKIILQSLSREIRKTSGDFQVYDQHPVLFMFIVLIRKYFKEERTVNFYAGHLGITPNYLNVLCKKHLKKTASVVIDMVVIPVIKKEIITSDDLLINIAYDYSFQNYVHFSRYFKKYVGVSPTAYRKQV</sequence>
<evidence type="ECO:0000313" key="8">
    <source>
        <dbReference type="Proteomes" id="UP000279972"/>
    </source>
</evidence>
<dbReference type="PROSITE" id="PS01124">
    <property type="entry name" value="HTH_ARAC_FAMILY_2"/>
    <property type="match status" value="1"/>
</dbReference>
<evidence type="ECO:0000313" key="7">
    <source>
        <dbReference type="Proteomes" id="UP000236262"/>
    </source>
</evidence>
<dbReference type="PANTHER" id="PTHR43280">
    <property type="entry name" value="ARAC-FAMILY TRANSCRIPTIONAL REGULATOR"/>
    <property type="match status" value="1"/>
</dbReference>
<dbReference type="EMBL" id="PPEH01000010">
    <property type="protein sequence ID" value="PNW11853.1"/>
    <property type="molecule type" value="Genomic_DNA"/>
</dbReference>
<gene>
    <name evidence="6" type="ORF">C1637_20790</name>
    <name evidence="5" type="ORF">EG342_12370</name>
</gene>
<dbReference type="SUPFAM" id="SSF46689">
    <property type="entry name" value="Homeodomain-like"/>
    <property type="match status" value="1"/>
</dbReference>
<reference evidence="5 8" key="2">
    <citation type="submission" date="2018-11" db="EMBL/GenBank/DDBJ databases">
        <title>Proposal to divide the Flavobacteriaceae and reorganize its genera based on Amino Acid Identity values calculated from whole genome sequences.</title>
        <authorList>
            <person name="Nicholson A.C."/>
            <person name="Gulvik C.A."/>
            <person name="Whitney A.M."/>
            <person name="Humrighouse B.W."/>
            <person name="Bell M."/>
            <person name="Holmes B."/>
            <person name="Steigerwalt A.G."/>
            <person name="Villarma A."/>
            <person name="Sheth M."/>
            <person name="Batra D."/>
            <person name="Pryor J."/>
            <person name="Bernardet J.-F."/>
            <person name="Hugo C."/>
            <person name="Kampfer P."/>
            <person name="Newman J."/>
            <person name="McQuiston J.R."/>
        </authorList>
    </citation>
    <scope>NUCLEOTIDE SEQUENCE [LARGE SCALE GENOMIC DNA]</scope>
    <source>
        <strain evidence="5 8">KC_1864</strain>
    </source>
</reference>
<keyword evidence="2" id="KW-0238">DNA-binding</keyword>
<dbReference type="InterPro" id="IPR018060">
    <property type="entry name" value="HTH_AraC"/>
</dbReference>
<organism evidence="6 7">
    <name type="scientific">Chryseobacterium lactis</name>
    <dbReference type="NCBI Taxonomy" id="1241981"/>
    <lineage>
        <taxon>Bacteria</taxon>
        <taxon>Pseudomonadati</taxon>
        <taxon>Bacteroidota</taxon>
        <taxon>Flavobacteriia</taxon>
        <taxon>Flavobacteriales</taxon>
        <taxon>Weeksellaceae</taxon>
        <taxon>Chryseobacterium group</taxon>
        <taxon>Chryseobacterium</taxon>
    </lineage>
</organism>
<evidence type="ECO:0000259" key="4">
    <source>
        <dbReference type="PROSITE" id="PS01124"/>
    </source>
</evidence>
<accession>A0A3G6RJ61</accession>
<evidence type="ECO:0000256" key="3">
    <source>
        <dbReference type="ARBA" id="ARBA00023163"/>
    </source>
</evidence>
<dbReference type="Gene3D" id="1.10.10.60">
    <property type="entry name" value="Homeodomain-like"/>
    <property type="match status" value="1"/>
</dbReference>
<evidence type="ECO:0000256" key="2">
    <source>
        <dbReference type="ARBA" id="ARBA00023125"/>
    </source>
</evidence>
<dbReference type="Proteomes" id="UP000236262">
    <property type="component" value="Unassembled WGS sequence"/>
</dbReference>
<evidence type="ECO:0000313" key="6">
    <source>
        <dbReference type="EMBL" id="PNW11853.1"/>
    </source>
</evidence>
<dbReference type="OrthoDB" id="9793451at2"/>
<dbReference type="SUPFAM" id="SSF51215">
    <property type="entry name" value="Regulatory protein AraC"/>
    <property type="match status" value="1"/>
</dbReference>
<dbReference type="GO" id="GO:0003700">
    <property type="term" value="F:DNA-binding transcription factor activity"/>
    <property type="evidence" value="ECO:0007669"/>
    <property type="project" value="InterPro"/>
</dbReference>
<dbReference type="PANTHER" id="PTHR43280:SF32">
    <property type="entry name" value="TRANSCRIPTIONAL REGULATORY PROTEIN"/>
    <property type="match status" value="1"/>
</dbReference>
<dbReference type="SMART" id="SM00342">
    <property type="entry name" value="HTH_ARAC"/>
    <property type="match status" value="1"/>
</dbReference>
<dbReference type="Pfam" id="PF12833">
    <property type="entry name" value="HTH_18"/>
    <property type="match status" value="1"/>
</dbReference>
<feature type="domain" description="HTH araC/xylS-type" evidence="4">
    <location>
        <begin position="176"/>
        <end position="274"/>
    </location>
</feature>
<name>A0A3G6RJ61_CHRLC</name>
<keyword evidence="8" id="KW-1185">Reference proteome</keyword>
<evidence type="ECO:0000313" key="5">
    <source>
        <dbReference type="EMBL" id="AZA82626.1"/>
    </source>
</evidence>
<dbReference type="InterPro" id="IPR009057">
    <property type="entry name" value="Homeodomain-like_sf"/>
</dbReference>
<keyword evidence="3" id="KW-0804">Transcription</keyword>
<dbReference type="InterPro" id="IPR037923">
    <property type="entry name" value="HTH-like"/>
</dbReference>
<dbReference type="AlphaFoldDB" id="A0A3G6RJ61"/>
<dbReference type="KEGG" id="clac:EG342_12370"/>
<reference evidence="6 7" key="1">
    <citation type="submission" date="2018-01" db="EMBL/GenBank/DDBJ databases">
        <title>Draft genome sequences of Chryseobacterium lactis NCTC11390, Chryseobacterium oncorhynchi 701B-08, and Chryseobacterium viscerum 687B-08.</title>
        <authorList>
            <person name="Jeong J.-J."/>
            <person name="Lee Y.J."/>
            <person name="Park B."/>
            <person name="Choi I.-G."/>
            <person name="Kim K.D."/>
        </authorList>
    </citation>
    <scope>NUCLEOTIDE SEQUENCE [LARGE SCALE GENOMIC DNA]</scope>
    <source>
        <strain evidence="6 7">NCTC11390</strain>
    </source>
</reference>
<protein>
    <submittedName>
        <fullName evidence="5">AraC family transcriptional regulator</fullName>
    </submittedName>
</protein>